<accession>A0A834P429</accession>
<evidence type="ECO:0000313" key="3">
    <source>
        <dbReference type="Proteomes" id="UP000600918"/>
    </source>
</evidence>
<gene>
    <name evidence="2" type="ORF">H0235_007132</name>
</gene>
<dbReference type="Proteomes" id="UP000600918">
    <property type="component" value="Unassembled WGS sequence"/>
</dbReference>
<evidence type="ECO:0000256" key="1">
    <source>
        <dbReference type="SAM" id="MobiDB-lite"/>
    </source>
</evidence>
<comment type="caution">
    <text evidence="2">The sequence shown here is derived from an EMBL/GenBank/DDBJ whole genome shotgun (WGS) entry which is preliminary data.</text>
</comment>
<protein>
    <submittedName>
        <fullName evidence="2">Uncharacterized protein</fullName>
    </submittedName>
</protein>
<feature type="compositionally biased region" description="Low complexity" evidence="1">
    <location>
        <begin position="7"/>
        <end position="25"/>
    </location>
</feature>
<evidence type="ECO:0000313" key="2">
    <source>
        <dbReference type="EMBL" id="KAF7427438.1"/>
    </source>
</evidence>
<feature type="region of interest" description="Disordered" evidence="1">
    <location>
        <begin position="1"/>
        <end position="32"/>
    </location>
</feature>
<keyword evidence="3" id="KW-1185">Reference proteome</keyword>
<dbReference type="EMBL" id="JACSDY010000005">
    <property type="protein sequence ID" value="KAF7427438.1"/>
    <property type="molecule type" value="Genomic_DNA"/>
</dbReference>
<sequence length="156" mass="17582">MGKEKGQSFSSVIQFNSSSSNSGSSGDDDARDIVRDNNREIGDVIGAVFNHETREALKMNHDCDWSFECAGITMEQLVEEVKSGFQSTYLTRGTNDFLRFPEFVNHHRYNVRLSGITLHEKFLPRRNSVYVTKIREAKASSANRIGYTIALAKDPN</sequence>
<proteinExistence type="predicted"/>
<organism evidence="2 3">
    <name type="scientific">Vespula pensylvanica</name>
    <name type="common">Western yellow jacket</name>
    <name type="synonym">Wasp</name>
    <dbReference type="NCBI Taxonomy" id="30213"/>
    <lineage>
        <taxon>Eukaryota</taxon>
        <taxon>Metazoa</taxon>
        <taxon>Ecdysozoa</taxon>
        <taxon>Arthropoda</taxon>
        <taxon>Hexapoda</taxon>
        <taxon>Insecta</taxon>
        <taxon>Pterygota</taxon>
        <taxon>Neoptera</taxon>
        <taxon>Endopterygota</taxon>
        <taxon>Hymenoptera</taxon>
        <taxon>Apocrita</taxon>
        <taxon>Aculeata</taxon>
        <taxon>Vespoidea</taxon>
        <taxon>Vespidae</taxon>
        <taxon>Vespinae</taxon>
        <taxon>Vespula</taxon>
    </lineage>
</organism>
<dbReference type="AlphaFoldDB" id="A0A834P429"/>
<name>A0A834P429_VESPE</name>
<reference evidence="2" key="1">
    <citation type="journal article" date="2020" name="G3 (Bethesda)">
        <title>High-Quality Assemblies for Three Invasive Social Wasps from the &lt;i&gt;Vespula&lt;/i&gt; Genus.</title>
        <authorList>
            <person name="Harrop T.W.R."/>
            <person name="Guhlin J."/>
            <person name="McLaughlin G.M."/>
            <person name="Permina E."/>
            <person name="Stockwell P."/>
            <person name="Gilligan J."/>
            <person name="Le Lec M.F."/>
            <person name="Gruber M.A.M."/>
            <person name="Quinn O."/>
            <person name="Lovegrove M."/>
            <person name="Duncan E.J."/>
            <person name="Remnant E.J."/>
            <person name="Van Eeckhoven J."/>
            <person name="Graham B."/>
            <person name="Knapp R.A."/>
            <person name="Langford K.W."/>
            <person name="Kronenberg Z."/>
            <person name="Press M.O."/>
            <person name="Eacker S.M."/>
            <person name="Wilson-Rankin E.E."/>
            <person name="Purcell J."/>
            <person name="Lester P.J."/>
            <person name="Dearden P.K."/>
        </authorList>
    </citation>
    <scope>NUCLEOTIDE SEQUENCE</scope>
    <source>
        <strain evidence="2">Volc-1</strain>
    </source>
</reference>